<evidence type="ECO:0000313" key="2">
    <source>
        <dbReference type="Proteomes" id="UP000009168"/>
    </source>
</evidence>
<sequence>MLNRNLWNLINFKWWELETGSKSCQKKFYFNSIDDKGALGLGSGLAQCINLQNLTFNLGFNQIGSMGGSGLGSGLANYINLSNLTIDLRFNQIGDEGTSGLGYGLANCINLSNLTIDLRGNQIGDEGAFDSYGIHHYNDWTRQNGFIGFISCIPSIIGNKDYVIEI</sequence>
<dbReference type="AlphaFoldDB" id="W7X4R7"/>
<keyword evidence="2" id="KW-1185">Reference proteome</keyword>
<dbReference type="InParanoid" id="W7X4R7"/>
<evidence type="ECO:0000313" key="1">
    <source>
        <dbReference type="EMBL" id="EWS71358.1"/>
    </source>
</evidence>
<dbReference type="RefSeq" id="XP_012656110.1">
    <property type="nucleotide sequence ID" value="XM_012800656.1"/>
</dbReference>
<accession>W7X4R7</accession>
<dbReference type="GeneID" id="24442225"/>
<dbReference type="Gene3D" id="3.80.10.10">
    <property type="entry name" value="Ribonuclease Inhibitor"/>
    <property type="match status" value="1"/>
</dbReference>
<dbReference type="InterPro" id="IPR001611">
    <property type="entry name" value="Leu-rich_rpt"/>
</dbReference>
<dbReference type="SUPFAM" id="SSF52047">
    <property type="entry name" value="RNI-like"/>
    <property type="match status" value="1"/>
</dbReference>
<proteinExistence type="predicted"/>
<organism evidence="1 2">
    <name type="scientific">Tetrahymena thermophila (strain SB210)</name>
    <dbReference type="NCBI Taxonomy" id="312017"/>
    <lineage>
        <taxon>Eukaryota</taxon>
        <taxon>Sar</taxon>
        <taxon>Alveolata</taxon>
        <taxon>Ciliophora</taxon>
        <taxon>Intramacronucleata</taxon>
        <taxon>Oligohymenophorea</taxon>
        <taxon>Hymenostomatida</taxon>
        <taxon>Tetrahymenina</taxon>
        <taxon>Tetrahymenidae</taxon>
        <taxon>Tetrahymena</taxon>
    </lineage>
</organism>
<dbReference type="EMBL" id="GG662310">
    <property type="protein sequence ID" value="EWS71358.1"/>
    <property type="molecule type" value="Genomic_DNA"/>
</dbReference>
<name>W7X4R7_TETTS</name>
<gene>
    <name evidence="1" type="ORF">TTHERM_001362542</name>
</gene>
<dbReference type="KEGG" id="tet:TTHERM_001362542"/>
<evidence type="ECO:0008006" key="3">
    <source>
        <dbReference type="Google" id="ProtNLM"/>
    </source>
</evidence>
<reference evidence="2" key="1">
    <citation type="journal article" date="2006" name="PLoS Biol.">
        <title>Macronuclear genome sequence of the ciliate Tetrahymena thermophila, a model eukaryote.</title>
        <authorList>
            <person name="Eisen J.A."/>
            <person name="Coyne R.S."/>
            <person name="Wu M."/>
            <person name="Wu D."/>
            <person name="Thiagarajan M."/>
            <person name="Wortman J.R."/>
            <person name="Badger J.H."/>
            <person name="Ren Q."/>
            <person name="Amedeo P."/>
            <person name="Jones K.M."/>
            <person name="Tallon L.J."/>
            <person name="Delcher A.L."/>
            <person name="Salzberg S.L."/>
            <person name="Silva J.C."/>
            <person name="Haas B.J."/>
            <person name="Majoros W.H."/>
            <person name="Farzad M."/>
            <person name="Carlton J.M."/>
            <person name="Smith R.K. Jr."/>
            <person name="Garg J."/>
            <person name="Pearlman R.E."/>
            <person name="Karrer K.M."/>
            <person name="Sun L."/>
            <person name="Manning G."/>
            <person name="Elde N.C."/>
            <person name="Turkewitz A.P."/>
            <person name="Asai D.J."/>
            <person name="Wilkes D.E."/>
            <person name="Wang Y."/>
            <person name="Cai H."/>
            <person name="Collins K."/>
            <person name="Stewart B.A."/>
            <person name="Lee S.R."/>
            <person name="Wilamowska K."/>
            <person name="Weinberg Z."/>
            <person name="Ruzzo W.L."/>
            <person name="Wloga D."/>
            <person name="Gaertig J."/>
            <person name="Frankel J."/>
            <person name="Tsao C.-C."/>
            <person name="Gorovsky M.A."/>
            <person name="Keeling P.J."/>
            <person name="Waller R.F."/>
            <person name="Patron N.J."/>
            <person name="Cherry J.M."/>
            <person name="Stover N.A."/>
            <person name="Krieger C.J."/>
            <person name="del Toro C."/>
            <person name="Ryder H.F."/>
            <person name="Williamson S.C."/>
            <person name="Barbeau R.A."/>
            <person name="Hamilton E.P."/>
            <person name="Orias E."/>
        </authorList>
    </citation>
    <scope>NUCLEOTIDE SEQUENCE [LARGE SCALE GENOMIC DNA]</scope>
    <source>
        <strain evidence="2">SB210</strain>
    </source>
</reference>
<dbReference type="Proteomes" id="UP000009168">
    <property type="component" value="Unassembled WGS sequence"/>
</dbReference>
<dbReference type="InterPro" id="IPR032675">
    <property type="entry name" value="LRR_dom_sf"/>
</dbReference>
<dbReference type="Pfam" id="PF13516">
    <property type="entry name" value="LRR_6"/>
    <property type="match status" value="3"/>
</dbReference>
<protein>
    <recommendedName>
        <fullName evidence="3">Oxalate/formate antiporter protein</fullName>
    </recommendedName>
</protein>